<sequence length="117" mass="13612">MALIDGDGEPHILIKMSTNQKDGTLFREAFKVPELQFFHSTFNLMVNEKTDPIRQEKNIRKHFADEKDTLLITKKREGSTALHITLSLRESITLAPQTVHYIYEYLTYFQTHTQQAS</sequence>
<protein>
    <submittedName>
        <fullName evidence="1">Uncharacterized protein</fullName>
    </submittedName>
</protein>
<comment type="caution">
    <text evidence="1">The sequence shown here is derived from an EMBL/GenBank/DDBJ whole genome shotgun (WGS) entry which is preliminary data.</text>
</comment>
<accession>A0A4U1ZIU8</accession>
<evidence type="ECO:0000313" key="2">
    <source>
        <dbReference type="Proteomes" id="UP000307574"/>
    </source>
</evidence>
<evidence type="ECO:0000313" key="1">
    <source>
        <dbReference type="EMBL" id="TKF34092.1"/>
    </source>
</evidence>
<dbReference type="RefSeq" id="WP_136979480.1">
    <property type="nucleotide sequence ID" value="NZ_SYUV01000017.1"/>
</dbReference>
<dbReference type="Proteomes" id="UP000307574">
    <property type="component" value="Unassembled WGS sequence"/>
</dbReference>
<name>A0A4U1ZIU8_9VIBR</name>
<proteinExistence type="predicted"/>
<dbReference type="EMBL" id="SYUV01000017">
    <property type="protein sequence ID" value="TKF34092.1"/>
    <property type="molecule type" value="Genomic_DNA"/>
</dbReference>
<organism evidence="1 2">
    <name type="scientific">Vibrio kanaloae</name>
    <dbReference type="NCBI Taxonomy" id="170673"/>
    <lineage>
        <taxon>Bacteria</taxon>
        <taxon>Pseudomonadati</taxon>
        <taxon>Pseudomonadota</taxon>
        <taxon>Gammaproteobacteria</taxon>
        <taxon>Vibrionales</taxon>
        <taxon>Vibrionaceae</taxon>
        <taxon>Vibrio</taxon>
    </lineage>
</organism>
<reference evidence="1 2" key="1">
    <citation type="submission" date="2019-04" db="EMBL/GenBank/DDBJ databases">
        <title>A reverse ecology approach based on a biological definition of microbial populations.</title>
        <authorList>
            <person name="Arevalo P."/>
            <person name="Vaninsberghe D."/>
            <person name="Elsherbini J."/>
            <person name="Gore J."/>
            <person name="Polz M."/>
        </authorList>
    </citation>
    <scope>NUCLEOTIDE SEQUENCE [LARGE SCALE GENOMIC DNA]</scope>
    <source>
        <strain evidence="1 2">10N.261.46.F4</strain>
    </source>
</reference>
<gene>
    <name evidence="1" type="ORF">FCV50_05580</name>
</gene>
<dbReference type="AlphaFoldDB" id="A0A4U1ZIU8"/>